<dbReference type="SUPFAM" id="SSF54427">
    <property type="entry name" value="NTF2-like"/>
    <property type="match status" value="1"/>
</dbReference>
<accession>A0A084K042</accession>
<evidence type="ECO:0000313" key="3">
    <source>
        <dbReference type="EMBL" id="PRX12487.1"/>
    </source>
</evidence>
<dbReference type="EMBL" id="PVNA01000006">
    <property type="protein sequence ID" value="PRX12487.1"/>
    <property type="molecule type" value="Genomic_DNA"/>
</dbReference>
<reference evidence="2 4" key="1">
    <citation type="submission" date="2014-07" db="EMBL/GenBank/DDBJ databases">
        <title>Draft genome sequence of Nonlabens ulvanivorans, an ulvan degrading bacterium.</title>
        <authorList>
            <person name="Kopel M."/>
            <person name="Helbert W."/>
            <person name="Henrissat B."/>
            <person name="Doniger T."/>
            <person name="Banin E."/>
        </authorList>
    </citation>
    <scope>NUCLEOTIDE SEQUENCE [LARGE SCALE GENOMIC DNA]</scope>
    <source>
        <strain evidence="2 4">PLR</strain>
    </source>
</reference>
<proteinExistence type="predicted"/>
<organism evidence="2 4">
    <name type="scientific">Nonlabens ulvanivorans</name>
    <name type="common">Persicivirga ulvanivorans</name>
    <dbReference type="NCBI Taxonomy" id="906888"/>
    <lineage>
        <taxon>Bacteria</taxon>
        <taxon>Pseudomonadati</taxon>
        <taxon>Bacteroidota</taxon>
        <taxon>Flavobacteriia</taxon>
        <taxon>Flavobacteriales</taxon>
        <taxon>Flavobacteriaceae</taxon>
        <taxon>Nonlabens</taxon>
    </lineage>
</organism>
<dbReference type="Proteomes" id="UP000239997">
    <property type="component" value="Unassembled WGS sequence"/>
</dbReference>
<feature type="domain" description="SnoaL-like" evidence="1">
    <location>
        <begin position="20"/>
        <end position="114"/>
    </location>
</feature>
<reference evidence="3 5" key="2">
    <citation type="submission" date="2018-03" db="EMBL/GenBank/DDBJ databases">
        <title>Genomic Encyclopedia of Archaeal and Bacterial Type Strains, Phase II (KMG-II): from individual species to whole genera.</title>
        <authorList>
            <person name="Goeker M."/>
        </authorList>
    </citation>
    <scope>NUCLEOTIDE SEQUENCE [LARGE SCALE GENOMIC DNA]</scope>
    <source>
        <strain evidence="3 5">DSM 22727</strain>
    </source>
</reference>
<evidence type="ECO:0000259" key="1">
    <source>
        <dbReference type="Pfam" id="PF12680"/>
    </source>
</evidence>
<keyword evidence="5" id="KW-1185">Reference proteome</keyword>
<dbReference type="Proteomes" id="UP000028531">
    <property type="component" value="Unassembled WGS sequence"/>
</dbReference>
<dbReference type="InterPro" id="IPR037401">
    <property type="entry name" value="SnoaL-like"/>
</dbReference>
<dbReference type="RefSeq" id="WP_036579008.1">
    <property type="nucleotide sequence ID" value="NZ_JPJI01000004.1"/>
</dbReference>
<name>A0A084K042_NONUL</name>
<dbReference type="Pfam" id="PF12680">
    <property type="entry name" value="SnoaL_2"/>
    <property type="match status" value="1"/>
</dbReference>
<evidence type="ECO:0000313" key="5">
    <source>
        <dbReference type="Proteomes" id="UP000239997"/>
    </source>
</evidence>
<sequence>MSAAAKKIIRSFLESDMFINPDLFKDFIHPDFRTHWHASSGYREYNYNEYYRLTESTASSYESMRTEITHMISEKDEVAARFTVFVKTVENPREEIPIGYFISIFKVSENKIIEIHQTSHPSEK</sequence>
<evidence type="ECO:0000313" key="2">
    <source>
        <dbReference type="EMBL" id="KEZ94576.1"/>
    </source>
</evidence>
<dbReference type="OrthoDB" id="1452256at2"/>
<gene>
    <name evidence="2" type="ORF">IL45_00440</name>
    <name evidence="3" type="ORF">LY02_02552</name>
</gene>
<dbReference type="Gene3D" id="3.10.450.50">
    <property type="match status" value="1"/>
</dbReference>
<comment type="caution">
    <text evidence="2">The sequence shown here is derived from an EMBL/GenBank/DDBJ whole genome shotgun (WGS) entry which is preliminary data.</text>
</comment>
<dbReference type="EMBL" id="JPJI01000004">
    <property type="protein sequence ID" value="KEZ94576.1"/>
    <property type="molecule type" value="Genomic_DNA"/>
</dbReference>
<dbReference type="AlphaFoldDB" id="A0A084K042"/>
<evidence type="ECO:0000313" key="4">
    <source>
        <dbReference type="Proteomes" id="UP000028531"/>
    </source>
</evidence>
<dbReference type="InterPro" id="IPR032710">
    <property type="entry name" value="NTF2-like_dom_sf"/>
</dbReference>
<protein>
    <recommendedName>
        <fullName evidence="1">SnoaL-like domain-containing protein</fullName>
    </recommendedName>
</protein>